<organism evidence="4 5">
    <name type="scientific">bacterium (Candidatus Blackallbacteria) CG17_big_fil_post_rev_8_21_14_2_50_48_46</name>
    <dbReference type="NCBI Taxonomy" id="2014261"/>
    <lineage>
        <taxon>Bacteria</taxon>
        <taxon>Candidatus Blackallbacteria</taxon>
    </lineage>
</organism>
<dbReference type="Pfam" id="PF00072">
    <property type="entry name" value="Response_reg"/>
    <property type="match status" value="1"/>
</dbReference>
<dbReference type="AlphaFoldDB" id="A0A2M7G4X6"/>
<keyword evidence="1 2" id="KW-0597">Phosphoprotein</keyword>
<dbReference type="Proteomes" id="UP000231019">
    <property type="component" value="Unassembled WGS sequence"/>
</dbReference>
<protein>
    <submittedName>
        <fullName evidence="4">Response regulator</fullName>
    </submittedName>
</protein>
<dbReference type="SUPFAM" id="SSF52172">
    <property type="entry name" value="CheY-like"/>
    <property type="match status" value="1"/>
</dbReference>
<sequence>MKKIAIVEDNLDNRLILNAMIGHLYALSEYENGPDVLAALPELKPDLVLLDISLPGMDGTEVLTQIKNQPQFQRLPVIALTAHAMSGDRERFLALGFDAYFSKPILDEHDLIQLIDSLLAMTCKEHSSTNVSGE</sequence>
<dbReference type="PROSITE" id="PS50110">
    <property type="entry name" value="RESPONSE_REGULATORY"/>
    <property type="match status" value="1"/>
</dbReference>
<dbReference type="EMBL" id="PFFQ01000031">
    <property type="protein sequence ID" value="PIW16997.1"/>
    <property type="molecule type" value="Genomic_DNA"/>
</dbReference>
<dbReference type="InterPro" id="IPR001789">
    <property type="entry name" value="Sig_transdc_resp-reg_receiver"/>
</dbReference>
<dbReference type="GO" id="GO:0000160">
    <property type="term" value="P:phosphorelay signal transduction system"/>
    <property type="evidence" value="ECO:0007669"/>
    <property type="project" value="InterPro"/>
</dbReference>
<feature type="domain" description="Response regulatory" evidence="3">
    <location>
        <begin position="3"/>
        <end position="118"/>
    </location>
</feature>
<evidence type="ECO:0000259" key="3">
    <source>
        <dbReference type="PROSITE" id="PS50110"/>
    </source>
</evidence>
<dbReference type="Gene3D" id="3.40.50.2300">
    <property type="match status" value="1"/>
</dbReference>
<name>A0A2M7G4X6_9BACT</name>
<dbReference type="SMART" id="SM00448">
    <property type="entry name" value="REC"/>
    <property type="match status" value="1"/>
</dbReference>
<evidence type="ECO:0000256" key="1">
    <source>
        <dbReference type="ARBA" id="ARBA00022553"/>
    </source>
</evidence>
<feature type="modified residue" description="4-aspartylphosphate" evidence="2">
    <location>
        <position position="51"/>
    </location>
</feature>
<gene>
    <name evidence="4" type="ORF">COW36_10165</name>
</gene>
<evidence type="ECO:0000313" key="5">
    <source>
        <dbReference type="Proteomes" id="UP000231019"/>
    </source>
</evidence>
<dbReference type="InterPro" id="IPR011006">
    <property type="entry name" value="CheY-like_superfamily"/>
</dbReference>
<comment type="caution">
    <text evidence="4">The sequence shown here is derived from an EMBL/GenBank/DDBJ whole genome shotgun (WGS) entry which is preliminary data.</text>
</comment>
<proteinExistence type="predicted"/>
<evidence type="ECO:0000256" key="2">
    <source>
        <dbReference type="PROSITE-ProRule" id="PRU00169"/>
    </source>
</evidence>
<dbReference type="PANTHER" id="PTHR45339">
    <property type="entry name" value="HYBRID SIGNAL TRANSDUCTION HISTIDINE KINASE J"/>
    <property type="match status" value="1"/>
</dbReference>
<accession>A0A2M7G4X6</accession>
<dbReference type="PANTHER" id="PTHR45339:SF3">
    <property type="entry name" value="HISTIDINE KINASE"/>
    <property type="match status" value="1"/>
</dbReference>
<reference evidence="4 5" key="1">
    <citation type="submission" date="2017-09" db="EMBL/GenBank/DDBJ databases">
        <title>Depth-based differentiation of microbial function through sediment-hosted aquifers and enrichment of novel symbionts in the deep terrestrial subsurface.</title>
        <authorList>
            <person name="Probst A.J."/>
            <person name="Ladd B."/>
            <person name="Jarett J.K."/>
            <person name="Geller-Mcgrath D.E."/>
            <person name="Sieber C.M."/>
            <person name="Emerson J.B."/>
            <person name="Anantharaman K."/>
            <person name="Thomas B.C."/>
            <person name="Malmstrom R."/>
            <person name="Stieglmeier M."/>
            <person name="Klingl A."/>
            <person name="Woyke T."/>
            <person name="Ryan C.M."/>
            <person name="Banfield J.F."/>
        </authorList>
    </citation>
    <scope>NUCLEOTIDE SEQUENCE [LARGE SCALE GENOMIC DNA]</scope>
    <source>
        <strain evidence="4">CG17_big_fil_post_rev_8_21_14_2_50_48_46</strain>
    </source>
</reference>
<evidence type="ECO:0000313" key="4">
    <source>
        <dbReference type="EMBL" id="PIW16997.1"/>
    </source>
</evidence>